<feature type="transmembrane region" description="Helical" evidence="19">
    <location>
        <begin position="37"/>
        <end position="56"/>
    </location>
</feature>
<comment type="similarity">
    <text evidence="2 17">Belongs to the cytochrome c oxidase subunit 3 family.</text>
</comment>
<dbReference type="GO" id="GO:0004129">
    <property type="term" value="F:cytochrome-c oxidase activity"/>
    <property type="evidence" value="ECO:0007669"/>
    <property type="project" value="InterPro"/>
</dbReference>
<proteinExistence type="inferred from homology"/>
<feature type="transmembrane region" description="Helical" evidence="19">
    <location>
        <begin position="190"/>
        <end position="210"/>
    </location>
</feature>
<accession>A0A1M7FCD4</accession>
<comment type="function">
    <text evidence="12">Cytochrome bo(3) ubiquinol terminal oxidase is the component of the aerobic respiratory chain of E.coli that predominates when cells are grown at high aeration. Has proton pump activity across the membrane in addition to electron transfer, pumping 2 protons/electron.</text>
</comment>
<dbReference type="NCBIfam" id="TIGR02842">
    <property type="entry name" value="CyoC"/>
    <property type="match status" value="1"/>
</dbReference>
<feature type="compositionally biased region" description="Basic and acidic residues" evidence="18">
    <location>
        <begin position="16"/>
        <end position="27"/>
    </location>
</feature>
<evidence type="ECO:0000256" key="9">
    <source>
        <dbReference type="ARBA" id="ARBA00022989"/>
    </source>
</evidence>
<evidence type="ECO:0000256" key="19">
    <source>
        <dbReference type="SAM" id="Phobius"/>
    </source>
</evidence>
<feature type="region of interest" description="Disordered" evidence="18">
    <location>
        <begin position="1"/>
        <end position="27"/>
    </location>
</feature>
<evidence type="ECO:0000256" key="17">
    <source>
        <dbReference type="RuleBase" id="RU003376"/>
    </source>
</evidence>
<dbReference type="Gene3D" id="1.20.120.80">
    <property type="entry name" value="Cytochrome c oxidase, subunit III, four-helix bundle"/>
    <property type="match status" value="1"/>
</dbReference>
<organism evidence="21 22">
    <name type="scientific">Vreelandella subglaciescola</name>
    <dbReference type="NCBI Taxonomy" id="29571"/>
    <lineage>
        <taxon>Bacteria</taxon>
        <taxon>Pseudomonadati</taxon>
        <taxon>Pseudomonadota</taxon>
        <taxon>Gammaproteobacteria</taxon>
        <taxon>Oceanospirillales</taxon>
        <taxon>Halomonadaceae</taxon>
        <taxon>Vreelandella</taxon>
    </lineage>
</organism>
<dbReference type="Pfam" id="PF00510">
    <property type="entry name" value="COX3"/>
    <property type="match status" value="1"/>
</dbReference>
<dbReference type="GO" id="GO:0019646">
    <property type="term" value="P:aerobic electron transport chain"/>
    <property type="evidence" value="ECO:0007669"/>
    <property type="project" value="InterPro"/>
</dbReference>
<dbReference type="NCBIfam" id="NF007944">
    <property type="entry name" value="PRK10663.1"/>
    <property type="match status" value="1"/>
</dbReference>
<dbReference type="InParanoid" id="A0A1M7FCD4"/>
<dbReference type="PANTHER" id="PTHR11403">
    <property type="entry name" value="CYTOCHROME C OXIDASE SUBUNIT III"/>
    <property type="match status" value="1"/>
</dbReference>
<evidence type="ECO:0000256" key="5">
    <source>
        <dbReference type="ARBA" id="ARBA00022448"/>
    </source>
</evidence>
<evidence type="ECO:0000256" key="10">
    <source>
        <dbReference type="ARBA" id="ARBA00023002"/>
    </source>
</evidence>
<evidence type="ECO:0000256" key="13">
    <source>
        <dbReference type="ARBA" id="ARBA00030072"/>
    </source>
</evidence>
<dbReference type="GO" id="GO:0009486">
    <property type="term" value="F:cytochrome bo3 ubiquinol oxidase activity"/>
    <property type="evidence" value="ECO:0007669"/>
    <property type="project" value="InterPro"/>
</dbReference>
<evidence type="ECO:0000256" key="18">
    <source>
        <dbReference type="SAM" id="MobiDB-lite"/>
    </source>
</evidence>
<keyword evidence="5" id="KW-0813">Transport</keyword>
<dbReference type="PROSITE" id="PS50253">
    <property type="entry name" value="COX3"/>
    <property type="match status" value="1"/>
</dbReference>
<dbReference type="RefSeq" id="WP_079551504.1">
    <property type="nucleotide sequence ID" value="NZ_LT670847.1"/>
</dbReference>
<protein>
    <recommendedName>
        <fullName evidence="4">Cytochrome bo(3) ubiquinol oxidase subunit 3</fullName>
    </recommendedName>
    <alternativeName>
        <fullName evidence="15">Cytochrome o ubiquinol oxidase subunit 3</fullName>
    </alternativeName>
    <alternativeName>
        <fullName evidence="13">Oxidase bo(3) subunit 3</fullName>
    </alternativeName>
    <alternativeName>
        <fullName evidence="16">Ubiquinol oxidase polypeptide III</fullName>
    </alternativeName>
    <alternativeName>
        <fullName evidence="14">Ubiquinol oxidase subunit 3</fullName>
    </alternativeName>
</protein>
<dbReference type="FunFam" id="1.20.120.80:FF:000001">
    <property type="entry name" value="Cytochrome (Ubi)quinol oxidase subunit III"/>
    <property type="match status" value="1"/>
</dbReference>
<dbReference type="Proteomes" id="UP000190911">
    <property type="component" value="Chromosome I"/>
</dbReference>
<reference evidence="21 22" key="1">
    <citation type="submission" date="2016-11" db="EMBL/GenBank/DDBJ databases">
        <authorList>
            <person name="Jaros S."/>
            <person name="Januszkiewicz K."/>
            <person name="Wedrychowicz H."/>
        </authorList>
    </citation>
    <scope>NUCLEOTIDE SEQUENCE [LARGE SCALE GENOMIC DNA]</scope>
    <source>
        <strain evidence="21 22">ACAM 12</strain>
    </source>
</reference>
<evidence type="ECO:0000256" key="2">
    <source>
        <dbReference type="ARBA" id="ARBA00010581"/>
    </source>
</evidence>
<evidence type="ECO:0000256" key="16">
    <source>
        <dbReference type="ARBA" id="ARBA00032717"/>
    </source>
</evidence>
<evidence type="ECO:0000256" key="4">
    <source>
        <dbReference type="ARBA" id="ARBA00014687"/>
    </source>
</evidence>
<evidence type="ECO:0000259" key="20">
    <source>
        <dbReference type="PROSITE" id="PS50253"/>
    </source>
</evidence>
<dbReference type="InterPro" id="IPR000298">
    <property type="entry name" value="Cyt_c_oxidase-like_su3"/>
</dbReference>
<dbReference type="CDD" id="cd02863">
    <property type="entry name" value="Ubiquinol_oxidase_III"/>
    <property type="match status" value="1"/>
</dbReference>
<dbReference type="InterPro" id="IPR024791">
    <property type="entry name" value="Cyt_c/ubiquinol_Oxase_su3"/>
</dbReference>
<dbReference type="FunCoup" id="A0A1M7FCD4">
    <property type="interactions" value="235"/>
</dbReference>
<evidence type="ECO:0000256" key="8">
    <source>
        <dbReference type="ARBA" id="ARBA00022982"/>
    </source>
</evidence>
<dbReference type="SUPFAM" id="SSF81452">
    <property type="entry name" value="Cytochrome c oxidase subunit III-like"/>
    <property type="match status" value="1"/>
</dbReference>
<evidence type="ECO:0000256" key="11">
    <source>
        <dbReference type="ARBA" id="ARBA00023136"/>
    </source>
</evidence>
<dbReference type="GO" id="GO:0005886">
    <property type="term" value="C:plasma membrane"/>
    <property type="evidence" value="ECO:0007669"/>
    <property type="project" value="UniProtKB-SubCell"/>
</dbReference>
<keyword evidence="7 17" id="KW-0812">Transmembrane</keyword>
<evidence type="ECO:0000256" key="15">
    <source>
        <dbReference type="ARBA" id="ARBA00032189"/>
    </source>
</evidence>
<evidence type="ECO:0000313" key="22">
    <source>
        <dbReference type="Proteomes" id="UP000190911"/>
    </source>
</evidence>
<keyword evidence="8" id="KW-0249">Electron transport</keyword>
<dbReference type="PANTHER" id="PTHR11403:SF2">
    <property type="entry name" value="CYTOCHROME BO(3) UBIQUINOL OXIDASE SUBUNIT 3"/>
    <property type="match status" value="1"/>
</dbReference>
<gene>
    <name evidence="21" type="ORF">SAMN05878437_0802</name>
</gene>
<comment type="subunit">
    <text evidence="3">Heterooctamer of two A chains, two B chains, two C chains and two D chains.</text>
</comment>
<dbReference type="InterPro" id="IPR033946">
    <property type="entry name" value="Ubiquinol_oxase_su3_dom"/>
</dbReference>
<evidence type="ECO:0000256" key="14">
    <source>
        <dbReference type="ARBA" id="ARBA00031884"/>
    </source>
</evidence>
<sequence>MATQTMSNQHAQTAAAEHEHDHHADHHDAGGTKVFGFWVYLMSDLVIFGSLFATYAVLAGGTAGGPSGQDIFELPFVLVETFLLLFSSFTYGMAVLSMNTDKVGQLKAWLGITFLLGAAFVGMELYEFHHLIEEGFGPDRSAFLTAFFTLVGTHGLHVTFGLIWIAVMFVQVSTKGLNHMTRPRIMCLSLFWHFLDIVWICVFSFVYLMGVL</sequence>
<dbReference type="AlphaFoldDB" id="A0A1M7FCD4"/>
<evidence type="ECO:0000256" key="12">
    <source>
        <dbReference type="ARBA" id="ARBA00025694"/>
    </source>
</evidence>
<feature type="transmembrane region" description="Helical" evidence="19">
    <location>
        <begin position="76"/>
        <end position="96"/>
    </location>
</feature>
<keyword evidence="11 19" id="KW-0472">Membrane</keyword>
<dbReference type="EMBL" id="LT670847">
    <property type="protein sequence ID" value="SHM01742.1"/>
    <property type="molecule type" value="Genomic_DNA"/>
</dbReference>
<feature type="transmembrane region" description="Helical" evidence="19">
    <location>
        <begin position="108"/>
        <end position="126"/>
    </location>
</feature>
<evidence type="ECO:0000313" key="21">
    <source>
        <dbReference type="EMBL" id="SHM01742.1"/>
    </source>
</evidence>
<keyword evidence="9 19" id="KW-1133">Transmembrane helix</keyword>
<dbReference type="InterPro" id="IPR035973">
    <property type="entry name" value="Cyt_c_oxidase_su3-like_sf"/>
</dbReference>
<keyword evidence="6" id="KW-1003">Cell membrane</keyword>
<evidence type="ECO:0000256" key="6">
    <source>
        <dbReference type="ARBA" id="ARBA00022475"/>
    </source>
</evidence>
<evidence type="ECO:0000256" key="1">
    <source>
        <dbReference type="ARBA" id="ARBA00004651"/>
    </source>
</evidence>
<name>A0A1M7FCD4_9GAMM</name>
<evidence type="ECO:0000256" key="7">
    <source>
        <dbReference type="ARBA" id="ARBA00022692"/>
    </source>
</evidence>
<feature type="transmembrane region" description="Helical" evidence="19">
    <location>
        <begin position="146"/>
        <end position="170"/>
    </location>
</feature>
<evidence type="ECO:0000256" key="3">
    <source>
        <dbReference type="ARBA" id="ARBA00011700"/>
    </source>
</evidence>
<dbReference type="OrthoDB" id="9810850at2"/>
<comment type="subcellular location">
    <subcellularLocation>
        <location evidence="1 17">Cell membrane</location>
        <topology evidence="1 17">Multi-pass membrane protein</topology>
    </subcellularLocation>
</comment>
<keyword evidence="22" id="KW-1185">Reference proteome</keyword>
<dbReference type="InterPro" id="IPR014206">
    <property type="entry name" value="Cyt_c_ubiqinol_oxidase_su3"/>
</dbReference>
<dbReference type="InterPro" id="IPR013833">
    <property type="entry name" value="Cyt_c_oxidase_su3_a-hlx"/>
</dbReference>
<dbReference type="STRING" id="29571.SAMN05878437_0802"/>
<keyword evidence="10" id="KW-0560">Oxidoreductase</keyword>
<feature type="domain" description="Heme-copper oxidase subunit III family profile" evidence="20">
    <location>
        <begin position="35"/>
        <end position="211"/>
    </location>
</feature>